<dbReference type="SMART" id="SM00228">
    <property type="entry name" value="PDZ"/>
    <property type="match status" value="1"/>
</dbReference>
<dbReference type="EMBL" id="JAHJDP010000109">
    <property type="protein sequence ID" value="MBU2693052.1"/>
    <property type="molecule type" value="Genomic_DNA"/>
</dbReference>
<proteinExistence type="predicted"/>
<evidence type="ECO:0000259" key="1">
    <source>
        <dbReference type="PROSITE" id="PS50106"/>
    </source>
</evidence>
<evidence type="ECO:0000313" key="2">
    <source>
        <dbReference type="EMBL" id="MBU2693052.1"/>
    </source>
</evidence>
<accession>A0A948W591</accession>
<dbReference type="Gene3D" id="2.30.42.10">
    <property type="match status" value="1"/>
</dbReference>
<comment type="caution">
    <text evidence="2">The sequence shown here is derived from an EMBL/GenBank/DDBJ whole genome shotgun (WGS) entry which is preliminary data.</text>
</comment>
<dbReference type="AlphaFoldDB" id="A0A948W591"/>
<dbReference type="Pfam" id="PF17820">
    <property type="entry name" value="PDZ_6"/>
    <property type="match status" value="1"/>
</dbReference>
<name>A0A948W591_UNCEI</name>
<reference evidence="2" key="1">
    <citation type="submission" date="2021-05" db="EMBL/GenBank/DDBJ databases">
        <title>Energy efficiency and biological interactions define the core microbiome of deep oligotrophic groundwater.</title>
        <authorList>
            <person name="Mehrshad M."/>
            <person name="Lopez-Fernandez M."/>
            <person name="Bell E."/>
            <person name="Bernier-Latmani R."/>
            <person name="Bertilsson S."/>
            <person name="Dopson M."/>
        </authorList>
    </citation>
    <scope>NUCLEOTIDE SEQUENCE</scope>
    <source>
        <strain evidence="2">Modern_marine.mb.64</strain>
    </source>
</reference>
<feature type="domain" description="PDZ" evidence="1">
    <location>
        <begin position="439"/>
        <end position="515"/>
    </location>
</feature>
<protein>
    <submittedName>
        <fullName evidence="2">PDZ domain-containing protein</fullName>
    </submittedName>
</protein>
<sequence>MPRLILQILILIALALTLIAHGTAAATIAEREEQIIAGRPLILYGAAETGQEAQAVQASYRLEEQIDIPTIPAIEASQEQRAGHDILAFGTPETNTFIAQCLERLPIRLTDQAVTIGDSVYAGSDIRLVAALPNPLNPERECIIYTAQDESLIPGIFFGVGASHGEGDFLAYRKSDGVYYQEDRLALGSFIRTPKGLELGETHYWSKPPRALRRITEGHVAIHYDSLSPAEARSLARYVNTLRTIADEEYGIPMPPRLDLYIYYAPTPETRISIFTDAWNTFWVKMRTPKEEFLAKPMVPVAFAHEVARIVFQPVNSDPEKRGPNRYYNDDWSHYFQYTVLVPEVYRRLGDEGWPVPNDYHALWGAERFANLYQGADDTYASLMRRIDREFGREVISATVNRETAHGVRRLIEIEGFMRTLGEATGDPEMMRLVAAAVPTSLESSLNRRIEPLGFHPRLEEMFDSHTFVIDSVTVGSPADTLGLRAGDRIVSLNGFEMENAKGQAHRSILAAYQNDGWVEVEALRGEARIRGRLKLVNRL</sequence>
<dbReference type="SUPFAM" id="SSF50156">
    <property type="entry name" value="PDZ domain-like"/>
    <property type="match status" value="1"/>
</dbReference>
<dbReference type="InterPro" id="IPR036034">
    <property type="entry name" value="PDZ_sf"/>
</dbReference>
<organism evidence="2 3">
    <name type="scientific">Eiseniibacteriota bacterium</name>
    <dbReference type="NCBI Taxonomy" id="2212470"/>
    <lineage>
        <taxon>Bacteria</taxon>
        <taxon>Candidatus Eiseniibacteriota</taxon>
    </lineage>
</organism>
<evidence type="ECO:0000313" key="3">
    <source>
        <dbReference type="Proteomes" id="UP000777784"/>
    </source>
</evidence>
<dbReference type="Proteomes" id="UP000777784">
    <property type="component" value="Unassembled WGS sequence"/>
</dbReference>
<dbReference type="InterPro" id="IPR041489">
    <property type="entry name" value="PDZ_6"/>
</dbReference>
<dbReference type="InterPro" id="IPR001478">
    <property type="entry name" value="PDZ"/>
</dbReference>
<gene>
    <name evidence="2" type="ORF">KJ970_19220</name>
</gene>
<dbReference type="PROSITE" id="PS50106">
    <property type="entry name" value="PDZ"/>
    <property type="match status" value="1"/>
</dbReference>